<dbReference type="Proteomes" id="UP000790787">
    <property type="component" value="Chromosome 20"/>
</dbReference>
<protein>
    <submittedName>
        <fullName evidence="2">E3 ubiquitin-protein ligase ARI2</fullName>
    </submittedName>
</protein>
<sequence length="383" mass="44217">MSASDLQFIEFLGKMRFSPHVVFFFFLDIKVIRKESLLAAQKEDLQRVMDLLSLKEHHARSLLIHYRWDADKVFEVLVERGRDKLYAEAGVTLEGKDDHCSTLSTTEMTCQICFEDAPAEKTAAMDCNHRFCNDCWTTHFIVKINEGKSKRITCMAQKCNAISAMQSVMRNVGSQIIPVLSLFLLLVLVVIYIFKFSFILCSWLCGGATGLEHTWTSIRGHTCGSYKEGQEKKKTVNDLLRFTHYYERHVAHIGSLKVEADMKQKLHVKVLKLESTELQSKDFSWAENGFNRLLQSRRVLSCSYPVAFYIFGKALFENEMTPKEREIKQNLFENLQQQLEINVERLSMFLGEPFADYPEDKLLETKMKIITLSSVTDNLCKKL</sequence>
<proteinExistence type="predicted"/>
<gene>
    <name evidence="2" type="primary">LOC107809778</name>
</gene>
<organism evidence="1 2">
    <name type="scientific">Nicotiana tabacum</name>
    <name type="common">Common tobacco</name>
    <dbReference type="NCBI Taxonomy" id="4097"/>
    <lineage>
        <taxon>Eukaryota</taxon>
        <taxon>Viridiplantae</taxon>
        <taxon>Streptophyta</taxon>
        <taxon>Embryophyta</taxon>
        <taxon>Tracheophyta</taxon>
        <taxon>Spermatophyta</taxon>
        <taxon>Magnoliopsida</taxon>
        <taxon>eudicotyledons</taxon>
        <taxon>Gunneridae</taxon>
        <taxon>Pentapetalae</taxon>
        <taxon>asterids</taxon>
        <taxon>lamiids</taxon>
        <taxon>Solanales</taxon>
        <taxon>Solanaceae</taxon>
        <taxon>Nicotianoideae</taxon>
        <taxon>Nicotianeae</taxon>
        <taxon>Nicotiana</taxon>
    </lineage>
</organism>
<name>A0AC58TGP1_TOBAC</name>
<reference evidence="2" key="2">
    <citation type="submission" date="2025-08" db="UniProtKB">
        <authorList>
            <consortium name="RefSeq"/>
        </authorList>
    </citation>
    <scope>IDENTIFICATION</scope>
    <source>
        <tissue evidence="2">Leaf</tissue>
    </source>
</reference>
<keyword evidence="1" id="KW-1185">Reference proteome</keyword>
<dbReference type="RefSeq" id="XP_075096371.1">
    <property type="nucleotide sequence ID" value="XM_075240270.1"/>
</dbReference>
<reference evidence="1" key="1">
    <citation type="journal article" date="2014" name="Nat. Commun.">
        <title>The tobacco genome sequence and its comparison with those of tomato and potato.</title>
        <authorList>
            <person name="Sierro N."/>
            <person name="Battey J.N."/>
            <person name="Ouadi S."/>
            <person name="Bakaher N."/>
            <person name="Bovet L."/>
            <person name="Willig A."/>
            <person name="Goepfert S."/>
            <person name="Peitsch M.C."/>
            <person name="Ivanov N.V."/>
        </authorList>
    </citation>
    <scope>NUCLEOTIDE SEQUENCE [LARGE SCALE GENOMIC DNA]</scope>
</reference>
<accession>A0AC58TGP1</accession>
<evidence type="ECO:0000313" key="2">
    <source>
        <dbReference type="RefSeq" id="XP_075096371.1"/>
    </source>
</evidence>
<evidence type="ECO:0000313" key="1">
    <source>
        <dbReference type="Proteomes" id="UP000790787"/>
    </source>
</evidence>